<evidence type="ECO:0000313" key="11">
    <source>
        <dbReference type="EMBL" id="KAF8782037.1"/>
    </source>
</evidence>
<keyword evidence="4 8" id="KW-0863">Zinc-finger</keyword>
<keyword evidence="7" id="KW-0539">Nucleus</keyword>
<dbReference type="FunFam" id="3.30.160.60:FF:002343">
    <property type="entry name" value="Zinc finger protein 33A"/>
    <property type="match status" value="1"/>
</dbReference>
<keyword evidence="3" id="KW-0677">Repeat</keyword>
<organism evidence="11 12">
    <name type="scientific">Argiope bruennichi</name>
    <name type="common">Wasp spider</name>
    <name type="synonym">Aranea bruennichi</name>
    <dbReference type="NCBI Taxonomy" id="94029"/>
    <lineage>
        <taxon>Eukaryota</taxon>
        <taxon>Metazoa</taxon>
        <taxon>Ecdysozoa</taxon>
        <taxon>Arthropoda</taxon>
        <taxon>Chelicerata</taxon>
        <taxon>Arachnida</taxon>
        <taxon>Araneae</taxon>
        <taxon>Araneomorphae</taxon>
        <taxon>Entelegynae</taxon>
        <taxon>Araneoidea</taxon>
        <taxon>Araneidae</taxon>
        <taxon>Argiope</taxon>
    </lineage>
</organism>
<feature type="domain" description="C2H2-type" evidence="10">
    <location>
        <begin position="396"/>
        <end position="423"/>
    </location>
</feature>
<evidence type="ECO:0000256" key="9">
    <source>
        <dbReference type="SAM" id="MobiDB-lite"/>
    </source>
</evidence>
<dbReference type="GO" id="GO:0008270">
    <property type="term" value="F:zinc ion binding"/>
    <property type="evidence" value="ECO:0007669"/>
    <property type="project" value="UniProtKB-KW"/>
</dbReference>
<evidence type="ECO:0000256" key="5">
    <source>
        <dbReference type="ARBA" id="ARBA00022833"/>
    </source>
</evidence>
<evidence type="ECO:0000256" key="6">
    <source>
        <dbReference type="ARBA" id="ARBA00023125"/>
    </source>
</evidence>
<evidence type="ECO:0000256" key="3">
    <source>
        <dbReference type="ARBA" id="ARBA00022737"/>
    </source>
</evidence>
<feature type="domain" description="C2H2-type" evidence="10">
    <location>
        <begin position="424"/>
        <end position="451"/>
    </location>
</feature>
<dbReference type="GO" id="GO:0005634">
    <property type="term" value="C:nucleus"/>
    <property type="evidence" value="ECO:0007669"/>
    <property type="project" value="UniProtKB-SubCell"/>
</dbReference>
<evidence type="ECO:0000256" key="7">
    <source>
        <dbReference type="ARBA" id="ARBA00023242"/>
    </source>
</evidence>
<proteinExistence type="predicted"/>
<evidence type="ECO:0000256" key="8">
    <source>
        <dbReference type="PROSITE-ProRule" id="PRU00042"/>
    </source>
</evidence>
<dbReference type="Proteomes" id="UP000807504">
    <property type="component" value="Unassembled WGS sequence"/>
</dbReference>
<feature type="compositionally biased region" description="Polar residues" evidence="9">
    <location>
        <begin position="617"/>
        <end position="628"/>
    </location>
</feature>
<dbReference type="SUPFAM" id="SSF57667">
    <property type="entry name" value="beta-beta-alpha zinc fingers"/>
    <property type="match status" value="5"/>
</dbReference>
<evidence type="ECO:0000259" key="10">
    <source>
        <dbReference type="PROSITE" id="PS50157"/>
    </source>
</evidence>
<comment type="caution">
    <text evidence="11">The sequence shown here is derived from an EMBL/GenBank/DDBJ whole genome shotgun (WGS) entry which is preliminary data.</text>
</comment>
<comment type="subcellular location">
    <subcellularLocation>
        <location evidence="1">Nucleus</location>
    </subcellularLocation>
</comment>
<sequence>MTVSRGTTLLFTFRSKIEEAVSLVPRMHPEAKLKAVQFWNIVSEKLQDIVNNSAADISAVALKMDETDSSPDKLNMEMNGSASYISPQNSTSTDFMGITSNYSVYSESGTQFHNADLNNTELKQLSATEPISSNMEEHHSTNEITSLPHIHHLSAVTDTSRTENEANHQLLDIANIPSNTDNFVQNMPCASEVSHADVKPNVSTMHSQSSQKAAPYTEQLSKSNEQTYNDFNKSTLCDNSSGPSSQNDCRRSSSRLKEIKKKVDFKDLMDMSDESCGVNTSDMEQGFDSQVNLDYSNEPDAERIVRCVSNIKKLLETEEDSKPSTNNGDEKALKDNKPVFLYTCQVCSKKFPNSESLANHSLYHEKPNICTDCGATFSSKGNLAVHMRKHTGEKPYCCDECGSRFSTQGNLKRHVKTHSGIKPWKCEECNSRFTEKKSLTVHMRRHTGERPYQCKICGKGFAQTGILQTHMAMHLDLKIHLCELCGKAFRQKSQLRIHRLRHDNVRKYGCDSCTAFFLTKGDLERHVRQHTGEKPYVCDVCKKTFTRQQSLNEHLNRHYGIKPYSCKHCGKTFVEMSACYKHVKLHTNPGNIENWKKNALKINHMDEIPQPEVSPEAGNTENELPSTQEEPQYFAVVLNPKDACVENNQTILLNSTSNENKKDIVMVPLNQGNELLGLQNT</sequence>
<feature type="domain" description="C2H2-type" evidence="10">
    <location>
        <begin position="368"/>
        <end position="395"/>
    </location>
</feature>
<feature type="domain" description="C2H2-type" evidence="10">
    <location>
        <begin position="536"/>
        <end position="563"/>
    </location>
</feature>
<dbReference type="FunFam" id="3.30.160.60:FF:000624">
    <property type="entry name" value="zinc finger protein 697"/>
    <property type="match status" value="1"/>
</dbReference>
<dbReference type="FunFam" id="3.30.160.60:FF:000557">
    <property type="entry name" value="zinc finger and SCAN domain-containing protein 29"/>
    <property type="match status" value="1"/>
</dbReference>
<dbReference type="Pfam" id="PF00096">
    <property type="entry name" value="zf-C2H2"/>
    <property type="match status" value="5"/>
</dbReference>
<accession>A0A8T0EWS6</accession>
<keyword evidence="5" id="KW-0862">Zinc</keyword>
<dbReference type="EMBL" id="JABXBU010001863">
    <property type="protein sequence ID" value="KAF8782037.1"/>
    <property type="molecule type" value="Genomic_DNA"/>
</dbReference>
<dbReference type="InterPro" id="IPR050331">
    <property type="entry name" value="Zinc_finger"/>
</dbReference>
<name>A0A8T0EWS6_ARGBR</name>
<evidence type="ECO:0000256" key="1">
    <source>
        <dbReference type="ARBA" id="ARBA00004123"/>
    </source>
</evidence>
<evidence type="ECO:0000313" key="12">
    <source>
        <dbReference type="Proteomes" id="UP000807504"/>
    </source>
</evidence>
<dbReference type="InterPro" id="IPR013087">
    <property type="entry name" value="Znf_C2H2_type"/>
</dbReference>
<feature type="domain" description="C2H2-type" evidence="10">
    <location>
        <begin position="342"/>
        <end position="369"/>
    </location>
</feature>
<dbReference type="PANTHER" id="PTHR16515">
    <property type="entry name" value="PR DOMAIN ZINC FINGER PROTEIN"/>
    <property type="match status" value="1"/>
</dbReference>
<dbReference type="FunFam" id="3.30.160.60:FF:000875">
    <property type="entry name" value="zinc finger protein 236 isoform X7"/>
    <property type="match status" value="1"/>
</dbReference>
<dbReference type="GO" id="GO:0003677">
    <property type="term" value="F:DNA binding"/>
    <property type="evidence" value="ECO:0007669"/>
    <property type="project" value="UniProtKB-KW"/>
</dbReference>
<keyword evidence="12" id="KW-1185">Reference proteome</keyword>
<feature type="domain" description="C2H2-type" evidence="10">
    <location>
        <begin position="508"/>
        <end position="535"/>
    </location>
</feature>
<reference evidence="11" key="2">
    <citation type="submission" date="2020-06" db="EMBL/GenBank/DDBJ databases">
        <authorList>
            <person name="Sheffer M."/>
        </authorList>
    </citation>
    <scope>NUCLEOTIDE SEQUENCE</scope>
</reference>
<feature type="domain" description="C2H2-type" evidence="10">
    <location>
        <begin position="564"/>
        <end position="591"/>
    </location>
</feature>
<dbReference type="AlphaFoldDB" id="A0A8T0EWS6"/>
<feature type="compositionally biased region" description="Polar residues" evidence="9">
    <location>
        <begin position="229"/>
        <end position="247"/>
    </location>
</feature>
<dbReference type="Pfam" id="PF13912">
    <property type="entry name" value="zf-C2H2_6"/>
    <property type="match status" value="1"/>
</dbReference>
<evidence type="ECO:0000256" key="2">
    <source>
        <dbReference type="ARBA" id="ARBA00022723"/>
    </source>
</evidence>
<feature type="region of interest" description="Disordered" evidence="9">
    <location>
        <begin position="609"/>
        <end position="628"/>
    </location>
</feature>
<dbReference type="Gene3D" id="3.30.160.60">
    <property type="entry name" value="Classic Zinc Finger"/>
    <property type="match status" value="8"/>
</dbReference>
<protein>
    <submittedName>
        <fullName evidence="11">Endothelial zinc finger protein induced by like protein</fullName>
    </submittedName>
</protein>
<keyword evidence="2" id="KW-0479">Metal-binding</keyword>
<dbReference type="Pfam" id="PF13894">
    <property type="entry name" value="zf-C2H2_4"/>
    <property type="match status" value="1"/>
</dbReference>
<dbReference type="GO" id="GO:0006355">
    <property type="term" value="P:regulation of DNA-templated transcription"/>
    <property type="evidence" value="ECO:0007669"/>
    <property type="project" value="UniProtKB-ARBA"/>
</dbReference>
<feature type="domain" description="C2H2-type" evidence="10">
    <location>
        <begin position="452"/>
        <end position="479"/>
    </location>
</feature>
<evidence type="ECO:0000256" key="4">
    <source>
        <dbReference type="ARBA" id="ARBA00022771"/>
    </source>
</evidence>
<reference evidence="11" key="1">
    <citation type="journal article" date="2020" name="bioRxiv">
        <title>Chromosome-level reference genome of the European wasp spider Argiope bruennichi: a resource for studies on range expansion and evolutionary adaptation.</title>
        <authorList>
            <person name="Sheffer M.M."/>
            <person name="Hoppe A."/>
            <person name="Krehenwinkel H."/>
            <person name="Uhl G."/>
            <person name="Kuss A.W."/>
            <person name="Jensen L."/>
            <person name="Jensen C."/>
            <person name="Gillespie R.G."/>
            <person name="Hoff K.J."/>
            <person name="Prost S."/>
        </authorList>
    </citation>
    <scope>NUCLEOTIDE SEQUENCE</scope>
</reference>
<dbReference type="InterPro" id="IPR036236">
    <property type="entry name" value="Znf_C2H2_sf"/>
</dbReference>
<keyword evidence="6" id="KW-0238">DNA-binding</keyword>
<dbReference type="PROSITE" id="PS50157">
    <property type="entry name" value="ZINC_FINGER_C2H2_2"/>
    <property type="match status" value="9"/>
</dbReference>
<feature type="domain" description="C2H2-type" evidence="10">
    <location>
        <begin position="480"/>
        <end position="507"/>
    </location>
</feature>
<dbReference type="PROSITE" id="PS00028">
    <property type="entry name" value="ZINC_FINGER_C2H2_1"/>
    <property type="match status" value="8"/>
</dbReference>
<dbReference type="SMART" id="SM00355">
    <property type="entry name" value="ZnF_C2H2"/>
    <property type="match status" value="9"/>
</dbReference>
<dbReference type="FunFam" id="3.30.160.60:FF:000630">
    <property type="entry name" value="Zinc finger protein 180"/>
    <property type="match status" value="1"/>
</dbReference>
<gene>
    <name evidence="11" type="ORF">HNY73_012372</name>
</gene>
<feature type="region of interest" description="Disordered" evidence="9">
    <location>
        <begin position="229"/>
        <end position="254"/>
    </location>
</feature>
<dbReference type="PANTHER" id="PTHR16515:SF49">
    <property type="entry name" value="GASTRULA ZINC FINGER PROTEIN XLCGF49.1-LIKE-RELATED"/>
    <property type="match status" value="1"/>
</dbReference>